<dbReference type="InterPro" id="IPR001539">
    <property type="entry name" value="Peptidase_U32"/>
</dbReference>
<accession>A0A1Q2MHU1</accession>
<dbReference type="Pfam" id="PF01136">
    <property type="entry name" value="Peptidase_U32"/>
    <property type="match status" value="1"/>
</dbReference>
<dbReference type="Proteomes" id="UP000188181">
    <property type="component" value="Chromosome"/>
</dbReference>
<gene>
    <name evidence="2" type="primary">yhbU_1</name>
    <name evidence="2" type="ORF">SMSP2_02642</name>
</gene>
<dbReference type="PANTHER" id="PTHR30217">
    <property type="entry name" value="PEPTIDASE U32 FAMILY"/>
    <property type="match status" value="1"/>
</dbReference>
<dbReference type="EMBL" id="CP019646">
    <property type="protein sequence ID" value="AQQ72261.1"/>
    <property type="molecule type" value="Genomic_DNA"/>
</dbReference>
<dbReference type="KEGG" id="pbas:SMSP2_02642"/>
<dbReference type="PROSITE" id="PS01276">
    <property type="entry name" value="PEPTIDASE_U32"/>
    <property type="match status" value="1"/>
</dbReference>
<reference evidence="3" key="1">
    <citation type="submission" date="2017-02" db="EMBL/GenBank/DDBJ databases">
        <title>Comparative genomics and description of representatives of a novel lineage of planctomycetes thriving in anoxic sediments.</title>
        <authorList>
            <person name="Spring S."/>
            <person name="Bunk B."/>
            <person name="Sproer C."/>
        </authorList>
    </citation>
    <scope>NUCLEOTIDE SEQUENCE [LARGE SCALE GENOMIC DNA]</scope>
    <source>
        <strain evidence="3">SM-Chi-D1</strain>
    </source>
</reference>
<evidence type="ECO:0000313" key="2">
    <source>
        <dbReference type="EMBL" id="AQQ72261.1"/>
    </source>
</evidence>
<dbReference type="PANTHER" id="PTHR30217:SF10">
    <property type="entry name" value="23S RRNA 5-HYDROXYCYTIDINE C2501 SYNTHASE"/>
    <property type="match status" value="1"/>
</dbReference>
<dbReference type="STRING" id="1851148.SMSP2_02642"/>
<sequence>MTLSIRSTENIFISGNTADMPHQKNKPELLAPAGGPEALKAAVEAGADAVYLGLNCLNARRGAENFSLSALRGAVEYARKNGVKVFLTLNTMVSCRETGVAARILHAASDTGVDAVLVTDPMFLPLIRLYPSISFHFSTQAAIENSAAISAAKELGLSRAVLARELSEQEIQACCDVDGIESEVFIQGALCFSVSGRCLMSSWGGGRSGNRGTCTSPCRAIWRINGQNPQRRMSMHDLEMAPHIQKLGQLGVSCLKIEGRLKKAQWVSRAVSAYRKLLDGDTLEEVSALLKPLGDYTGRDMTSGYFDGQRTDMCGESGRTPSNEETAARIPQSELNPTEEENDETVFHLKVKTGSGRIECEVISENVDSDAGNFDMPLTAVKKARRGLPASTIEKNLQETEIEGYKLGTCSFDQPALIMAKRNISAVVEKTAAILRTSAKRPTREIQGIDLPQNVRDIIERKKPDPRNKKELGERVDALRVDYEKLPLMGKLLFQFKKIIIENIPTEDSKLQKAVMSLPKQCVIALPPVFYEDRLPAYRKLTIAAAKYGIAVEVNSWGGFYLARQSGARCCAGPGMAILNHTAALAYKQIGIDSAYISIEADKKQIEQLCSCSPLPLTMYVYGFPALMYTRAAGKCFSPDAVLEDERGIKIRPSKSLGGLTVLRSAEPMCLLDTKNPRIRVNSLAVDTVGINDNENLIQTIKALIHRRIPPMQPGIRFNRFNYNRTLA</sequence>
<name>A0A1Q2MHU1_9BACT</name>
<dbReference type="GO" id="GO:0006508">
    <property type="term" value="P:proteolysis"/>
    <property type="evidence" value="ECO:0007669"/>
    <property type="project" value="UniProtKB-KW"/>
</dbReference>
<dbReference type="RefSeq" id="WP_146684472.1">
    <property type="nucleotide sequence ID" value="NZ_CP019646.1"/>
</dbReference>
<keyword evidence="2" id="KW-0378">Hydrolase</keyword>
<dbReference type="AlphaFoldDB" id="A0A1Q2MHU1"/>
<keyword evidence="3" id="KW-1185">Reference proteome</keyword>
<organism evidence="2 3">
    <name type="scientific">Limihaloglobus sulfuriphilus</name>
    <dbReference type="NCBI Taxonomy" id="1851148"/>
    <lineage>
        <taxon>Bacteria</taxon>
        <taxon>Pseudomonadati</taxon>
        <taxon>Planctomycetota</taxon>
        <taxon>Phycisphaerae</taxon>
        <taxon>Sedimentisphaerales</taxon>
        <taxon>Sedimentisphaeraceae</taxon>
        <taxon>Limihaloglobus</taxon>
    </lineage>
</organism>
<dbReference type="EC" id="3.4.-.-" evidence="2"/>
<protein>
    <submittedName>
        <fullName evidence="2">Putative protease YhbU</fullName>
        <ecNumber evidence="2">3.4.-.-</ecNumber>
    </submittedName>
</protein>
<proteinExistence type="predicted"/>
<evidence type="ECO:0000256" key="1">
    <source>
        <dbReference type="SAM" id="MobiDB-lite"/>
    </source>
</evidence>
<feature type="region of interest" description="Disordered" evidence="1">
    <location>
        <begin position="316"/>
        <end position="341"/>
    </location>
</feature>
<keyword evidence="2" id="KW-0645">Protease</keyword>
<evidence type="ECO:0000313" key="3">
    <source>
        <dbReference type="Proteomes" id="UP000188181"/>
    </source>
</evidence>
<dbReference type="GO" id="GO:0008233">
    <property type="term" value="F:peptidase activity"/>
    <property type="evidence" value="ECO:0007669"/>
    <property type="project" value="UniProtKB-KW"/>
</dbReference>
<dbReference type="InterPro" id="IPR051454">
    <property type="entry name" value="RNA/ubiquinone_mod_enzymes"/>
</dbReference>
<dbReference type="OrthoDB" id="9807498at2"/>